<keyword evidence="2" id="KW-1185">Reference proteome</keyword>
<proteinExistence type="predicted"/>
<dbReference type="EMBL" id="CP046276">
    <property type="protein sequence ID" value="QGS51455.1"/>
    <property type="molecule type" value="Genomic_DNA"/>
</dbReference>
<dbReference type="RefSeq" id="WP_156005431.1">
    <property type="nucleotide sequence ID" value="NZ_CP046276.1"/>
</dbReference>
<sequence length="68" mass="8047">MKKDRQDINIFLVKHKNYELDISVEGNLEKFLEKHKNELNSADMQMFMFKAFVLVESILGAVEDEKKE</sequence>
<organism evidence="1 2">
    <name type="scientific">Spiroplasma tabanidicola</name>
    <dbReference type="NCBI Taxonomy" id="324079"/>
    <lineage>
        <taxon>Bacteria</taxon>
        <taxon>Bacillati</taxon>
        <taxon>Mycoplasmatota</taxon>
        <taxon>Mollicutes</taxon>
        <taxon>Entomoplasmatales</taxon>
        <taxon>Spiroplasmataceae</taxon>
        <taxon>Spiroplasma</taxon>
    </lineage>
</organism>
<reference evidence="1 2" key="1">
    <citation type="submission" date="2019-11" db="EMBL/GenBank/DDBJ databases">
        <title>Complete genome sequence of Spiroplasma tabanidicola TAUS-1 (DSM 22603).</title>
        <authorList>
            <person name="Huang C.-T."/>
            <person name="Lin Y.-C."/>
            <person name="Kuo C.-H."/>
        </authorList>
    </citation>
    <scope>NUCLEOTIDE SEQUENCE [LARGE SCALE GENOMIC DNA]</scope>
    <source>
        <strain evidence="1 2">TAUS-1</strain>
    </source>
</reference>
<name>A0A6I6C976_9MOLU</name>
<protein>
    <submittedName>
        <fullName evidence="1">Uncharacterized protein</fullName>
    </submittedName>
</protein>
<gene>
    <name evidence="1" type="ORF">STABA_v1c00880</name>
</gene>
<dbReference type="Proteomes" id="UP000424468">
    <property type="component" value="Chromosome"/>
</dbReference>
<dbReference type="KEGG" id="stab:STABA_v1c00880"/>
<evidence type="ECO:0000313" key="1">
    <source>
        <dbReference type="EMBL" id="QGS51455.1"/>
    </source>
</evidence>
<accession>A0A6I6C976</accession>
<evidence type="ECO:0000313" key="2">
    <source>
        <dbReference type="Proteomes" id="UP000424468"/>
    </source>
</evidence>
<dbReference type="AlphaFoldDB" id="A0A6I6C976"/>